<dbReference type="AlphaFoldDB" id="A0A162QKL4"/>
<keyword evidence="8 9" id="KW-0472">Membrane</keyword>
<proteinExistence type="inferred from homology"/>
<protein>
    <recommendedName>
        <fullName evidence="3">Cytochrome c oxidase assembly protein COX20, mitochondrial</fullName>
    </recommendedName>
</protein>
<keyword evidence="7" id="KW-0496">Mitochondrion</keyword>
<comment type="caution">
    <text evidence="10">The sequence shown here is derived from an EMBL/GenBank/DDBJ whole genome shotgun (WGS) entry which is preliminary data.</text>
</comment>
<gene>
    <name evidence="10" type="ORF">MUCCIDRAFT_166067</name>
</gene>
<dbReference type="STRING" id="747725.A0A162QKL4"/>
<reference evidence="10 11" key="1">
    <citation type="submission" date="2015-06" db="EMBL/GenBank/DDBJ databases">
        <title>Expansion of signal transduction pathways in fungi by whole-genome duplication.</title>
        <authorList>
            <consortium name="DOE Joint Genome Institute"/>
            <person name="Corrochano L.M."/>
            <person name="Kuo A."/>
            <person name="Marcet-Houben M."/>
            <person name="Polaino S."/>
            <person name="Salamov A."/>
            <person name="Villalobos J.M."/>
            <person name="Alvarez M.I."/>
            <person name="Avalos J."/>
            <person name="Benito E.P."/>
            <person name="Benoit I."/>
            <person name="Burger G."/>
            <person name="Camino L.P."/>
            <person name="Canovas D."/>
            <person name="Cerda-Olmedo E."/>
            <person name="Cheng J.-F."/>
            <person name="Dominguez A."/>
            <person name="Elias M."/>
            <person name="Eslava A.P."/>
            <person name="Glaser F."/>
            <person name="Grimwood J."/>
            <person name="Gutierrez G."/>
            <person name="Heitman J."/>
            <person name="Henrissat B."/>
            <person name="Iturriaga E.A."/>
            <person name="Lang B.F."/>
            <person name="Lavin J.L."/>
            <person name="Lee S."/>
            <person name="Li W."/>
            <person name="Lindquist E."/>
            <person name="Lopez-Garcia S."/>
            <person name="Luque E.M."/>
            <person name="Marcos A.T."/>
            <person name="Martin J."/>
            <person name="Mccluskey K."/>
            <person name="Medina H.R."/>
            <person name="Miralles-Duran A."/>
            <person name="Miyazaki A."/>
            <person name="Munoz-Torres E."/>
            <person name="Oguiza J.A."/>
            <person name="Ohm R."/>
            <person name="Olmedo M."/>
            <person name="Orejas M."/>
            <person name="Ortiz-Castellanos L."/>
            <person name="Pisabarro A.G."/>
            <person name="Rodriguez-Romero J."/>
            <person name="Ruiz-Herrera J."/>
            <person name="Ruiz-Vazquez R."/>
            <person name="Sanz C."/>
            <person name="Schackwitz W."/>
            <person name="Schmutz J."/>
            <person name="Shahriari M."/>
            <person name="Shelest E."/>
            <person name="Silva-Franco F."/>
            <person name="Soanes D."/>
            <person name="Syed K."/>
            <person name="Tagua V.G."/>
            <person name="Talbot N.J."/>
            <person name="Thon M."/>
            <person name="De Vries R.P."/>
            <person name="Wiebenga A."/>
            <person name="Yadav J.S."/>
            <person name="Braun E.L."/>
            <person name="Baker S."/>
            <person name="Garre V."/>
            <person name="Horwitz B."/>
            <person name="Torres-Martinez S."/>
            <person name="Idnurm A."/>
            <person name="Herrera-Estrella A."/>
            <person name="Gabaldon T."/>
            <person name="Grigoriev I.V."/>
        </authorList>
    </citation>
    <scope>NUCLEOTIDE SEQUENCE [LARGE SCALE GENOMIC DNA]</scope>
    <source>
        <strain evidence="10 11">CBS 277.49</strain>
    </source>
</reference>
<dbReference type="PANTHER" id="PTHR31586">
    <property type="entry name" value="CYTOCHROME C OXIDASE PROTEIN 20"/>
    <property type="match status" value="1"/>
</dbReference>
<comment type="subcellular location">
    <subcellularLocation>
        <location evidence="1">Mitochondrion inner membrane</location>
    </subcellularLocation>
</comment>
<dbReference type="OrthoDB" id="14603at2759"/>
<evidence type="ECO:0000256" key="2">
    <source>
        <dbReference type="ARBA" id="ARBA00009575"/>
    </source>
</evidence>
<dbReference type="InterPro" id="IPR022533">
    <property type="entry name" value="Cox20"/>
</dbReference>
<dbReference type="GO" id="GO:0033617">
    <property type="term" value="P:mitochondrial respiratory chain complex IV assembly"/>
    <property type="evidence" value="ECO:0007669"/>
    <property type="project" value="InterPro"/>
</dbReference>
<evidence type="ECO:0000256" key="4">
    <source>
        <dbReference type="ARBA" id="ARBA00022692"/>
    </source>
</evidence>
<evidence type="ECO:0000256" key="3">
    <source>
        <dbReference type="ARBA" id="ARBA00017689"/>
    </source>
</evidence>
<keyword evidence="5" id="KW-0999">Mitochondrion inner membrane</keyword>
<dbReference type="EMBL" id="AMYB01000007">
    <property type="protein sequence ID" value="OAD00279.1"/>
    <property type="molecule type" value="Genomic_DNA"/>
</dbReference>
<evidence type="ECO:0000313" key="10">
    <source>
        <dbReference type="EMBL" id="OAD00279.1"/>
    </source>
</evidence>
<keyword evidence="4 9" id="KW-0812">Transmembrane</keyword>
<accession>A0A162QKL4</accession>
<dbReference type="VEuPathDB" id="FungiDB:MUCCIDRAFT_166067"/>
<dbReference type="Proteomes" id="UP000077051">
    <property type="component" value="Unassembled WGS sequence"/>
</dbReference>
<name>A0A162QKL4_MUCCL</name>
<organism evidence="10 11">
    <name type="scientific">Mucor lusitanicus CBS 277.49</name>
    <dbReference type="NCBI Taxonomy" id="747725"/>
    <lineage>
        <taxon>Eukaryota</taxon>
        <taxon>Fungi</taxon>
        <taxon>Fungi incertae sedis</taxon>
        <taxon>Mucoromycota</taxon>
        <taxon>Mucoromycotina</taxon>
        <taxon>Mucoromycetes</taxon>
        <taxon>Mucorales</taxon>
        <taxon>Mucorineae</taxon>
        <taxon>Mucoraceae</taxon>
        <taxon>Mucor</taxon>
    </lineage>
</organism>
<dbReference type="GO" id="GO:0005743">
    <property type="term" value="C:mitochondrial inner membrane"/>
    <property type="evidence" value="ECO:0007669"/>
    <property type="project" value="UniProtKB-SubCell"/>
</dbReference>
<evidence type="ECO:0000256" key="9">
    <source>
        <dbReference type="SAM" id="Phobius"/>
    </source>
</evidence>
<evidence type="ECO:0000256" key="8">
    <source>
        <dbReference type="ARBA" id="ARBA00023136"/>
    </source>
</evidence>
<keyword evidence="6 9" id="KW-1133">Transmembrane helix</keyword>
<keyword evidence="11" id="KW-1185">Reference proteome</keyword>
<feature type="transmembrane region" description="Helical" evidence="9">
    <location>
        <begin position="38"/>
        <end position="56"/>
    </location>
</feature>
<comment type="similarity">
    <text evidence="2">Belongs to the COX20 family.</text>
</comment>
<evidence type="ECO:0000256" key="7">
    <source>
        <dbReference type="ARBA" id="ARBA00023128"/>
    </source>
</evidence>
<dbReference type="Pfam" id="PF12597">
    <property type="entry name" value="Cox20"/>
    <property type="match status" value="1"/>
</dbReference>
<evidence type="ECO:0000313" key="11">
    <source>
        <dbReference type="Proteomes" id="UP000077051"/>
    </source>
</evidence>
<evidence type="ECO:0000256" key="6">
    <source>
        <dbReference type="ARBA" id="ARBA00022989"/>
    </source>
</evidence>
<evidence type="ECO:0000256" key="5">
    <source>
        <dbReference type="ARBA" id="ARBA00022792"/>
    </source>
</evidence>
<dbReference type="PANTHER" id="PTHR31586:SF1">
    <property type="entry name" value="CYTOCHROME C OXIDASE ASSEMBLY PROTEIN COX20, MITOCHONDRIAL"/>
    <property type="match status" value="1"/>
</dbReference>
<evidence type="ECO:0000256" key="1">
    <source>
        <dbReference type="ARBA" id="ARBA00004273"/>
    </source>
</evidence>
<sequence>MSSPSPSDQESPKFVDALKTVKLEDFKDVNRIPCARNALLYGIVAGITVGAVRFATKRMIPTSANWAVGTFCGVSVISFEACQMERRQKIEKMRLIVKATDSKPNKPEDKMIVTERGKNGAFNVVIETPHVAPEGSQSKE</sequence>